<evidence type="ECO:0000259" key="8">
    <source>
        <dbReference type="PROSITE" id="PS50928"/>
    </source>
</evidence>
<feature type="transmembrane region" description="Helical" evidence="7">
    <location>
        <begin position="271"/>
        <end position="288"/>
    </location>
</feature>
<dbReference type="SUPFAM" id="SSF161098">
    <property type="entry name" value="MetI-like"/>
    <property type="match status" value="1"/>
</dbReference>
<organism evidence="9">
    <name type="scientific">Caldilineaceae bacterium SB0664_bin_27</name>
    <dbReference type="NCBI Taxonomy" id="2605260"/>
    <lineage>
        <taxon>Bacteria</taxon>
        <taxon>Bacillati</taxon>
        <taxon>Chloroflexota</taxon>
        <taxon>Caldilineae</taxon>
        <taxon>Caldilineales</taxon>
        <taxon>Caldilineaceae</taxon>
    </lineage>
</organism>
<dbReference type="PANTHER" id="PTHR43163:SF6">
    <property type="entry name" value="DIPEPTIDE TRANSPORT SYSTEM PERMEASE PROTEIN DPPB-RELATED"/>
    <property type="match status" value="1"/>
</dbReference>
<dbReference type="CDD" id="cd06261">
    <property type="entry name" value="TM_PBP2"/>
    <property type="match status" value="1"/>
</dbReference>
<protein>
    <submittedName>
        <fullName evidence="9">ABC transporter permease</fullName>
    </submittedName>
</protein>
<keyword evidence="6 7" id="KW-0472">Membrane</keyword>
<dbReference type="InterPro" id="IPR000515">
    <property type="entry name" value="MetI-like"/>
</dbReference>
<feature type="transmembrane region" description="Helical" evidence="7">
    <location>
        <begin position="333"/>
        <end position="358"/>
    </location>
</feature>
<dbReference type="EMBL" id="VXRG01000049">
    <property type="protein sequence ID" value="MXY92891.1"/>
    <property type="molecule type" value="Genomic_DNA"/>
</dbReference>
<dbReference type="InterPro" id="IPR045621">
    <property type="entry name" value="BPD_transp_1_N"/>
</dbReference>
<feature type="transmembrane region" description="Helical" evidence="7">
    <location>
        <begin position="146"/>
        <end position="169"/>
    </location>
</feature>
<dbReference type="Pfam" id="PF00528">
    <property type="entry name" value="BPD_transp_1"/>
    <property type="match status" value="1"/>
</dbReference>
<evidence type="ECO:0000256" key="3">
    <source>
        <dbReference type="ARBA" id="ARBA00022475"/>
    </source>
</evidence>
<dbReference type="PROSITE" id="PS50928">
    <property type="entry name" value="ABC_TM1"/>
    <property type="match status" value="1"/>
</dbReference>
<keyword evidence="4 7" id="KW-0812">Transmembrane</keyword>
<dbReference type="Gene3D" id="1.10.3720.10">
    <property type="entry name" value="MetI-like"/>
    <property type="match status" value="1"/>
</dbReference>
<evidence type="ECO:0000256" key="4">
    <source>
        <dbReference type="ARBA" id="ARBA00022692"/>
    </source>
</evidence>
<dbReference type="AlphaFoldDB" id="A0A6B0YRI9"/>
<dbReference type="GO" id="GO:0005886">
    <property type="term" value="C:plasma membrane"/>
    <property type="evidence" value="ECO:0007669"/>
    <property type="project" value="UniProtKB-SubCell"/>
</dbReference>
<comment type="subcellular location">
    <subcellularLocation>
        <location evidence="1 7">Cell membrane</location>
        <topology evidence="1 7">Multi-pass membrane protein</topology>
    </subcellularLocation>
</comment>
<evidence type="ECO:0000256" key="2">
    <source>
        <dbReference type="ARBA" id="ARBA00022448"/>
    </source>
</evidence>
<gene>
    <name evidence="9" type="ORF">F4Y42_05515</name>
</gene>
<comment type="similarity">
    <text evidence="7">Belongs to the binding-protein-dependent transport system permease family.</text>
</comment>
<feature type="domain" description="ABC transmembrane type-1" evidence="8">
    <location>
        <begin position="142"/>
        <end position="351"/>
    </location>
</feature>
<reference evidence="9" key="1">
    <citation type="submission" date="2019-09" db="EMBL/GenBank/DDBJ databases">
        <title>Characterisation of the sponge microbiome using genome-centric metagenomics.</title>
        <authorList>
            <person name="Engelberts J.P."/>
            <person name="Robbins S.J."/>
            <person name="De Goeij J.M."/>
            <person name="Aranda M."/>
            <person name="Bell S.C."/>
            <person name="Webster N.S."/>
        </authorList>
    </citation>
    <scope>NUCLEOTIDE SEQUENCE</scope>
    <source>
        <strain evidence="9">SB0664_bin_27</strain>
    </source>
</reference>
<evidence type="ECO:0000256" key="1">
    <source>
        <dbReference type="ARBA" id="ARBA00004651"/>
    </source>
</evidence>
<evidence type="ECO:0000256" key="7">
    <source>
        <dbReference type="RuleBase" id="RU363032"/>
    </source>
</evidence>
<dbReference type="PANTHER" id="PTHR43163">
    <property type="entry name" value="DIPEPTIDE TRANSPORT SYSTEM PERMEASE PROTEIN DPPB-RELATED"/>
    <property type="match status" value="1"/>
</dbReference>
<accession>A0A6B0YRI9</accession>
<evidence type="ECO:0000256" key="5">
    <source>
        <dbReference type="ARBA" id="ARBA00022989"/>
    </source>
</evidence>
<feature type="transmembrane region" description="Helical" evidence="7">
    <location>
        <begin position="294"/>
        <end position="312"/>
    </location>
</feature>
<proteinExistence type="inferred from homology"/>
<dbReference type="GO" id="GO:0055085">
    <property type="term" value="P:transmembrane transport"/>
    <property type="evidence" value="ECO:0007669"/>
    <property type="project" value="InterPro"/>
</dbReference>
<name>A0A6B0YRI9_9CHLR</name>
<keyword evidence="2 7" id="KW-0813">Transport</keyword>
<keyword evidence="3" id="KW-1003">Cell membrane</keyword>
<sequence>MHRRPEGPVQFMTRYVIRRLLQAIPTLLGVSVISFVLVYNSPGDPILIRTFDPNITQETREILRRQLGLDQHWTLQYIGWLTGVTLRSGDVVEEFTRDDFHCSYAAGLNTTFCNSGGGILRGNLGTSIATNQAVWERLTERMWATFQLGVSALLFSLLVGVPLGVLSAVRQASLFDNSVRVLAVVGNALPSFWFGLMLIYYFGVIRGWLPTGGIRTVSLTYEFDLVDRIRHLILPTVVLAVGGIAVISRFMRTETLEVIRTDYIRMARAKGVAATRIWFVHALGNALIPLMTILGPAILGVLSGAVIVETIFSWPGMGRMTFSAAVQRDYPTVLGAVMFFSLLTILGNLLSDVLYGVVDPRVRL</sequence>
<feature type="transmembrane region" description="Helical" evidence="7">
    <location>
        <begin position="181"/>
        <end position="209"/>
    </location>
</feature>
<comment type="caution">
    <text evidence="9">The sequence shown here is derived from an EMBL/GenBank/DDBJ whole genome shotgun (WGS) entry which is preliminary data.</text>
</comment>
<evidence type="ECO:0000313" key="9">
    <source>
        <dbReference type="EMBL" id="MXY92891.1"/>
    </source>
</evidence>
<keyword evidence="5 7" id="KW-1133">Transmembrane helix</keyword>
<evidence type="ECO:0000256" key="6">
    <source>
        <dbReference type="ARBA" id="ARBA00023136"/>
    </source>
</evidence>
<dbReference type="Pfam" id="PF19300">
    <property type="entry name" value="BPD_transp_1_N"/>
    <property type="match status" value="1"/>
</dbReference>
<feature type="transmembrane region" description="Helical" evidence="7">
    <location>
        <begin position="20"/>
        <end position="39"/>
    </location>
</feature>
<feature type="transmembrane region" description="Helical" evidence="7">
    <location>
        <begin position="229"/>
        <end position="250"/>
    </location>
</feature>
<dbReference type="InterPro" id="IPR035906">
    <property type="entry name" value="MetI-like_sf"/>
</dbReference>